<accession>A0A1V9ZQR3</accession>
<dbReference type="InterPro" id="IPR002048">
    <property type="entry name" value="EF_hand_dom"/>
</dbReference>
<comment type="function">
    <text evidence="13">Involved in inositol deacylation of GPI-anchored proteins which plays important roles in the quality control and ER-associated degradation of GPI-anchored proteins.</text>
</comment>
<feature type="transmembrane region" description="Helical" evidence="13">
    <location>
        <begin position="1941"/>
        <end position="1959"/>
    </location>
</feature>
<evidence type="ECO:0000256" key="2">
    <source>
        <dbReference type="ARBA" id="ARBA00006931"/>
    </source>
</evidence>
<dbReference type="Pfam" id="PF07819">
    <property type="entry name" value="PGAP1"/>
    <property type="match status" value="1"/>
</dbReference>
<feature type="domain" description="EF-hand" evidence="15">
    <location>
        <begin position="212"/>
        <end position="247"/>
    </location>
</feature>
<dbReference type="SMART" id="SM00369">
    <property type="entry name" value="LRR_TYP"/>
    <property type="match status" value="14"/>
</dbReference>
<evidence type="ECO:0000256" key="7">
    <source>
        <dbReference type="ARBA" id="ARBA00022801"/>
    </source>
</evidence>
<dbReference type="PANTHER" id="PTHR15495:SF7">
    <property type="entry name" value="GPI INOSITOL-DEACYLASE"/>
    <property type="match status" value="1"/>
</dbReference>
<dbReference type="InterPro" id="IPR011992">
    <property type="entry name" value="EF-hand-dom_pair"/>
</dbReference>
<dbReference type="STRING" id="74557.A0A1V9ZQR3"/>
<feature type="domain" description="EF-hand" evidence="15">
    <location>
        <begin position="260"/>
        <end position="288"/>
    </location>
</feature>
<evidence type="ECO:0000256" key="9">
    <source>
        <dbReference type="ARBA" id="ARBA00022837"/>
    </source>
</evidence>
<keyword evidence="10 13" id="KW-0653">Protein transport</keyword>
<feature type="domain" description="EF-hand" evidence="15">
    <location>
        <begin position="176"/>
        <end position="211"/>
    </location>
</feature>
<keyword evidence="6" id="KW-0677">Repeat</keyword>
<name>A0A1V9ZQR3_9STRA</name>
<dbReference type="SUPFAM" id="SSF52047">
    <property type="entry name" value="RNI-like"/>
    <property type="match status" value="1"/>
</dbReference>
<keyword evidence="5 13" id="KW-0812">Transmembrane</keyword>
<dbReference type="Gene3D" id="3.40.50.1820">
    <property type="entry name" value="alpha/beta hydrolase"/>
    <property type="match status" value="1"/>
</dbReference>
<keyword evidence="4" id="KW-0433">Leucine-rich repeat</keyword>
<dbReference type="Gene3D" id="3.80.10.10">
    <property type="entry name" value="Ribonuclease Inhibitor"/>
    <property type="match status" value="3"/>
</dbReference>
<dbReference type="Pfam" id="PF13499">
    <property type="entry name" value="EF-hand_7"/>
    <property type="match status" value="1"/>
</dbReference>
<proteinExistence type="inferred from homology"/>
<dbReference type="GO" id="GO:0005789">
    <property type="term" value="C:endoplasmic reticulum membrane"/>
    <property type="evidence" value="ECO:0007669"/>
    <property type="project" value="UniProtKB-SubCell"/>
</dbReference>
<dbReference type="InterPro" id="IPR032675">
    <property type="entry name" value="LRR_dom_sf"/>
</dbReference>
<dbReference type="GO" id="GO:0015031">
    <property type="term" value="P:protein transport"/>
    <property type="evidence" value="ECO:0007669"/>
    <property type="project" value="UniProtKB-KW"/>
</dbReference>
<dbReference type="CDD" id="cd22249">
    <property type="entry name" value="UDM1_RNF168_RNF169-like"/>
    <property type="match status" value="1"/>
</dbReference>
<evidence type="ECO:0000256" key="12">
    <source>
        <dbReference type="ARBA" id="ARBA00023136"/>
    </source>
</evidence>
<dbReference type="GO" id="GO:0050185">
    <property type="term" value="F:phosphatidylinositol deacylase activity"/>
    <property type="evidence" value="ECO:0007669"/>
    <property type="project" value="TreeGrafter"/>
</dbReference>
<keyword evidence="11 13" id="KW-1133">Transmembrane helix</keyword>
<organism evidence="16 17">
    <name type="scientific">Thraustotheca clavata</name>
    <dbReference type="NCBI Taxonomy" id="74557"/>
    <lineage>
        <taxon>Eukaryota</taxon>
        <taxon>Sar</taxon>
        <taxon>Stramenopiles</taxon>
        <taxon>Oomycota</taxon>
        <taxon>Saprolegniomycetes</taxon>
        <taxon>Saprolegniales</taxon>
        <taxon>Achlyaceae</taxon>
        <taxon>Thraustotheca</taxon>
    </lineage>
</organism>
<keyword evidence="12 13" id="KW-0472">Membrane</keyword>
<keyword evidence="14" id="KW-0175">Coiled coil</keyword>
<feature type="transmembrane region" description="Helical" evidence="13">
    <location>
        <begin position="1704"/>
        <end position="1725"/>
    </location>
</feature>
<evidence type="ECO:0000256" key="10">
    <source>
        <dbReference type="ARBA" id="ARBA00022927"/>
    </source>
</evidence>
<keyword evidence="3 13" id="KW-0813">Transport</keyword>
<feature type="transmembrane region" description="Helical" evidence="13">
    <location>
        <begin position="1555"/>
        <end position="1574"/>
    </location>
</feature>
<dbReference type="EMBL" id="JNBS01001707">
    <property type="protein sequence ID" value="OQS00368.1"/>
    <property type="molecule type" value="Genomic_DNA"/>
</dbReference>
<dbReference type="OrthoDB" id="69127at2759"/>
<evidence type="ECO:0000259" key="15">
    <source>
        <dbReference type="PROSITE" id="PS50222"/>
    </source>
</evidence>
<keyword evidence="7 13" id="KW-0378">Hydrolase</keyword>
<evidence type="ECO:0000256" key="5">
    <source>
        <dbReference type="ARBA" id="ARBA00022692"/>
    </source>
</evidence>
<feature type="transmembrane region" description="Helical" evidence="13">
    <location>
        <begin position="1678"/>
        <end position="1698"/>
    </location>
</feature>
<keyword evidence="9" id="KW-0106">Calcium</keyword>
<dbReference type="SUPFAM" id="SSF53474">
    <property type="entry name" value="alpha/beta-Hydrolases"/>
    <property type="match status" value="1"/>
</dbReference>
<evidence type="ECO:0000256" key="13">
    <source>
        <dbReference type="RuleBase" id="RU365011"/>
    </source>
</evidence>
<comment type="similarity">
    <text evidence="2 13">Belongs to the GPI inositol-deacylase family.</text>
</comment>
<evidence type="ECO:0000256" key="1">
    <source>
        <dbReference type="ARBA" id="ARBA00004477"/>
    </source>
</evidence>
<dbReference type="GO" id="GO:0006505">
    <property type="term" value="P:GPI anchor metabolic process"/>
    <property type="evidence" value="ECO:0007669"/>
    <property type="project" value="TreeGrafter"/>
</dbReference>
<dbReference type="Pfam" id="PF13202">
    <property type="entry name" value="EF-hand_5"/>
    <property type="match status" value="1"/>
</dbReference>
<dbReference type="InterPro" id="IPR001611">
    <property type="entry name" value="Leu-rich_rpt"/>
</dbReference>
<evidence type="ECO:0000313" key="17">
    <source>
        <dbReference type="Proteomes" id="UP000243217"/>
    </source>
</evidence>
<feature type="transmembrane region" description="Helical" evidence="13">
    <location>
        <begin position="1613"/>
        <end position="1633"/>
    </location>
</feature>
<protein>
    <recommendedName>
        <fullName evidence="13">GPI inositol-deacylase</fullName>
        <ecNumber evidence="13">3.1.-.-</ecNumber>
    </recommendedName>
</protein>
<keyword evidence="17" id="KW-1185">Reference proteome</keyword>
<feature type="transmembrane region" description="Helical" evidence="13">
    <location>
        <begin position="1639"/>
        <end position="1657"/>
    </location>
</feature>
<sequence>MKIIYEATFDQASRVIVASKTKQRVKQRDERKKNIDIDTESFGSGQIQIVQLKNGEYVLRFIDLILHNRKRQHLYVLLCVERVNKMRKRCHYEHSFDQALSVFNPHRFKSIVICKPATAKPPSVVPDVHLYANLVPYAHETEELTLLLRAKANDIVEVAKQESEGNLQVEELSIEMLKSNAHDLFRMFDHDRSGSIEFKEFKAMLAYRKIKLLEPQARRLFALCDQYNRGHIDEQEFVAGLYMTNELRKRPFQPKLSPSDAFAFFDDDRDGFLNFLEFEQTLKCLGVEATKSQLYNYFPMEARLIAFIPFQEVWLKLISIRKELERRQIPIDISHVKPWQRSKYQIALRELLLGSLTKQAQEELVIATEARQVVLEMERNAQLEKQDKDREAYNLKRAEELQIKTEEALKEREEKIRRRKERNAKAKMVQEEKRLLRTIEEEKERRKQHLLDVKTEALVRRRQDASDRRAARGDDTIEWAHRHLNEIPRDVYHGKENLTDLSLLILVNLAFNQLTTLPSEFLYHLDLVQKLDLSHNAIESIPESIGEMTELRILNIRANKLTTLPLTLSKLTRLEILDVSSNNLKSFTVHSMKNFLALHVLYLNDNQLEVLPPDFGALPALQALDLVGNPLSRLPVSFATLKELKQCDISMCGLRYLSMEFGSHPTCTVVNLSRNHLDHLPASVGGLQAVQVVNVACNEIVSLPDSVGNWTSLVALYGDHNRLRLLPEEIGNWNRIEVIHLQQNHIESLPSTIGCMQHLHTLNLRGNYLVNLPLEFGALNSLRHLNLSRNRLTELPVQIGYCHELLSIDLSENSITVLPNGVGMWMALESCILHHNQLKSPLSFTIQDWTSLKYLDLSHNLLQHLDTAICYLPQLECLCLGANRLTYLPADIQAMTSLLTLDIHNNCLRALPTELNILLDSLEVLHVDKNPLTDIPEKWCIRWRLKDVYGTSFSHGYTQAEAVEWVADHAAFYPSVVHVWNQNASLYLEHALPVLSFVAQVKEHCGPLWQKRFSKPVKAAFFEFMYKGHAVLLEEIPSDTRQEHSAIEREREEIRDSRAEEAKRVDMEYTRQVAEKYNVNKVQAEIMGQFRYDKYQRKVSYETHIENTKLLAMVSVKAKAAKERETIYKEECKHQFASEMIERALLQENELQRNYSQPDQSKWHVFHRLGQFLGNNSPRDEAIDHLSVSVGLFIVFSVLFYTDFVSTTRLENPCAMTYSSPVYTKLEVRPSALADPSLLHTFAKYTLSTLHMDGDDRYVKHRHKYDGVPVLFVPGHLGSYKQARSYGQHLYELYRDSGNSKISYDFFLVDFNEEATGFTGYFMAEQGFYINEAIKKILNLYDAADRPTSVVVIAHSMGGIAVRTAMTLPNYVLRSIHTIVTLSTPHLLPPFPLDAKMVEVYSSTNAAWKEFTAGCNTTLCAPFGDVVVVSLAGGHRDFVIHSSVATLDQLVPPSNGIALLTSSIPSVGASMDHLCLLWCHQLLKTITTTLVALIDPATGHVIHDKSVRLTKLKSALIGNIADDAILVVPGFSDQEREKYFIKTPQFISDLTRTHYTLAFPILFAIALAIFVTQLENWQLQLPEYPSFTQLLPPSRHLQYPIDNIGPLSTTKKLVGGGILIASAAAAYLVNTFGNIATCIYVYFYIIGCLYCLSRVFGKILRPLSYSVRLSKVFKPSTLLATAVLIVFTIAHGWFLLGFDASRELALVFICILAVHLFTWLSLLVLPSPSKPLSTYQATVFALYGAVLPCWLGEAVYYLDVVRFPRVLDFWFIYSLLRTTALVLPCLAHAALARKYYFPLPPSALFARSQGIDIPTSSTSLMEPEECTGCFIEDGGPGAIFIEATTSETKRYGNVTLGPTFRVASCDCGVRFESIKDYCEFCKRLCSKCGGGELAREQGRQYREYMYMMHEQVIAHQSVSSLLWLLLFGGMGYALAMGTQCLVYIGAVVGIVATSYHMGLAGPWDVEDGNAVSPKSAEPLMHEVKKQKQK</sequence>
<evidence type="ECO:0000313" key="16">
    <source>
        <dbReference type="EMBL" id="OQS00368.1"/>
    </source>
</evidence>
<dbReference type="InterPro" id="IPR029058">
    <property type="entry name" value="AB_hydrolase_fold"/>
</dbReference>
<dbReference type="Pfam" id="PF13855">
    <property type="entry name" value="LRR_8"/>
    <property type="match status" value="4"/>
</dbReference>
<dbReference type="InterPro" id="IPR018247">
    <property type="entry name" value="EF_Hand_1_Ca_BS"/>
</dbReference>
<dbReference type="PROSITE" id="PS51450">
    <property type="entry name" value="LRR"/>
    <property type="match status" value="3"/>
</dbReference>
<evidence type="ECO:0000256" key="8">
    <source>
        <dbReference type="ARBA" id="ARBA00022824"/>
    </source>
</evidence>
<evidence type="ECO:0000256" key="6">
    <source>
        <dbReference type="ARBA" id="ARBA00022737"/>
    </source>
</evidence>
<dbReference type="SUPFAM" id="SSF52058">
    <property type="entry name" value="L domain-like"/>
    <property type="match status" value="1"/>
</dbReference>
<dbReference type="SMART" id="SM00054">
    <property type="entry name" value="EFh"/>
    <property type="match status" value="3"/>
</dbReference>
<reference evidence="16 17" key="1">
    <citation type="journal article" date="2014" name="Genome Biol. Evol.">
        <title>The secreted proteins of Achlya hypogyna and Thraustotheca clavata identify the ancestral oomycete secretome and reveal gene acquisitions by horizontal gene transfer.</title>
        <authorList>
            <person name="Misner I."/>
            <person name="Blouin N."/>
            <person name="Leonard G."/>
            <person name="Richards T.A."/>
            <person name="Lane C.E."/>
        </authorList>
    </citation>
    <scope>NUCLEOTIDE SEQUENCE [LARGE SCALE GENOMIC DNA]</scope>
    <source>
        <strain evidence="16 17">ATCC 34112</strain>
    </source>
</reference>
<dbReference type="GO" id="GO:0005509">
    <property type="term" value="F:calcium ion binding"/>
    <property type="evidence" value="ECO:0007669"/>
    <property type="project" value="InterPro"/>
</dbReference>
<dbReference type="EC" id="3.1.-.-" evidence="13"/>
<evidence type="ECO:0000256" key="11">
    <source>
        <dbReference type="ARBA" id="ARBA00022989"/>
    </source>
</evidence>
<feature type="transmembrane region" description="Helical" evidence="13">
    <location>
        <begin position="1770"/>
        <end position="1791"/>
    </location>
</feature>
<comment type="caution">
    <text evidence="16">The sequence shown here is derived from an EMBL/GenBank/DDBJ whole genome shotgun (WGS) entry which is preliminary data.</text>
</comment>
<keyword evidence="8 13" id="KW-0256">Endoplasmic reticulum</keyword>
<dbReference type="InterPro" id="IPR039529">
    <property type="entry name" value="PGAP1/BST1"/>
</dbReference>
<dbReference type="SMART" id="SM00364">
    <property type="entry name" value="LRR_BAC"/>
    <property type="match status" value="10"/>
</dbReference>
<dbReference type="Proteomes" id="UP000243217">
    <property type="component" value="Unassembled WGS sequence"/>
</dbReference>
<feature type="coiled-coil region" evidence="14">
    <location>
        <begin position="395"/>
        <end position="449"/>
    </location>
</feature>
<feature type="transmembrane region" description="Helical" evidence="13">
    <location>
        <begin position="1912"/>
        <end position="1935"/>
    </location>
</feature>
<gene>
    <name evidence="16" type="ORF">THRCLA_05979</name>
</gene>
<dbReference type="GO" id="GO:0006888">
    <property type="term" value="P:endoplasmic reticulum to Golgi vesicle-mediated transport"/>
    <property type="evidence" value="ECO:0007669"/>
    <property type="project" value="TreeGrafter"/>
</dbReference>
<evidence type="ECO:0000256" key="3">
    <source>
        <dbReference type="ARBA" id="ARBA00022448"/>
    </source>
</evidence>
<comment type="subcellular location">
    <subcellularLocation>
        <location evidence="1">Endoplasmic reticulum membrane</location>
        <topology evidence="1">Multi-pass membrane protein</topology>
    </subcellularLocation>
</comment>
<dbReference type="PROSITE" id="PS50222">
    <property type="entry name" value="EF_HAND_2"/>
    <property type="match status" value="3"/>
</dbReference>
<dbReference type="PANTHER" id="PTHR15495">
    <property type="entry name" value="NEGATIVE REGULATOR OF VESICLE FORMATION-RELATED"/>
    <property type="match status" value="1"/>
</dbReference>
<dbReference type="PROSITE" id="PS00018">
    <property type="entry name" value="EF_HAND_1"/>
    <property type="match status" value="2"/>
</dbReference>
<dbReference type="Gene3D" id="1.10.238.10">
    <property type="entry name" value="EF-hand"/>
    <property type="match status" value="1"/>
</dbReference>
<evidence type="ECO:0000256" key="4">
    <source>
        <dbReference type="ARBA" id="ARBA00022614"/>
    </source>
</evidence>
<dbReference type="InterPro" id="IPR003591">
    <property type="entry name" value="Leu-rich_rpt_typical-subtyp"/>
</dbReference>
<dbReference type="InterPro" id="IPR012908">
    <property type="entry name" value="PGAP1-ab_dom-like"/>
</dbReference>
<feature type="transmembrane region" description="Helical" evidence="13">
    <location>
        <begin position="1737"/>
        <end position="1758"/>
    </location>
</feature>
<dbReference type="SUPFAM" id="SSF47473">
    <property type="entry name" value="EF-hand"/>
    <property type="match status" value="1"/>
</dbReference>
<evidence type="ECO:0000256" key="14">
    <source>
        <dbReference type="SAM" id="Coils"/>
    </source>
</evidence>